<comment type="pathway">
    <text evidence="1 7 8">Cofactor biosynthesis; NAD(+) biosynthesis; NAD(+) from deamido-NAD(+) (L-Gln route): step 1/1.</text>
</comment>
<sequence>MDNIRVAIAQINTIVGDIKGNSKKIKRNIKKAHDNHADIVVFPELTITGYPPEDLLYRHDFIEENLTALNKIAKYSKGKDILVILGFVDLDTDIYNAAASIYNGQIINIYHKIFLPNYGVFDEKRYFQSGKRLSIINYKGIKLGITICEDIWYPGGPAYYETIIKNAELIVNISASPYTIGKDSKRQEMIKTRCRDNVTTVVYCNLVGGQDELVFDGNSMIVNEEGNIIAKLSSFSEELGIGDLNVKDTLKKRLKDIRIRELRASEIATPYSFVSYDIKATSSIGKKKNKMNFLIKRQYTNTEEEVFDALVCGTRDYVKKNGFKKVIIAISGGIDSALVSVIASKAIGAGNITGLFLPSQFTASESERDATMLAKNLGIELIKLPIKPLYDSYMDILKNIFKGTKFGVAEENLQARIRGNIVMALSNKFGWLVLTTGNKSEMSVGYATLYGDMAGGFAVIKDVPKTMVYNISEWINKKWHLIPENILLRPPTAELRPNQKDTDSLPEYGILDPILKMYIEQDYSISDIINSGFKENEVKRVARMVRKNEYKRRQSPIGIKITERSFGKDRRYPITNGF</sequence>
<evidence type="ECO:0000256" key="3">
    <source>
        <dbReference type="ARBA" id="ARBA00022598"/>
    </source>
</evidence>
<dbReference type="InterPro" id="IPR014729">
    <property type="entry name" value="Rossmann-like_a/b/a_fold"/>
</dbReference>
<evidence type="ECO:0000256" key="7">
    <source>
        <dbReference type="HAMAP-Rule" id="MF_02090"/>
    </source>
</evidence>
<dbReference type="AlphaFoldDB" id="A0A660S9L4"/>
<dbReference type="InterPro" id="IPR003010">
    <property type="entry name" value="C-N_Hydrolase"/>
</dbReference>
<feature type="binding site" evidence="7">
    <location>
        <position position="118"/>
    </location>
    <ligand>
        <name>L-glutamine</name>
        <dbReference type="ChEBI" id="CHEBI:58359"/>
    </ligand>
</feature>
<keyword evidence="3 7" id="KW-0436">Ligase</keyword>
<evidence type="ECO:0000259" key="10">
    <source>
        <dbReference type="PROSITE" id="PS50263"/>
    </source>
</evidence>
<comment type="similarity">
    <text evidence="9">Belongs to the NAD synthetase family.</text>
</comment>
<keyword evidence="6 7" id="KW-0520">NAD</keyword>
<feature type="active site" description="For glutaminase activity" evidence="7">
    <location>
        <position position="112"/>
    </location>
</feature>
<dbReference type="HAMAP" id="MF_02090">
    <property type="entry name" value="NadE_glutamine_dep"/>
    <property type="match status" value="1"/>
</dbReference>
<dbReference type="Pfam" id="PF02540">
    <property type="entry name" value="NAD_synthase"/>
    <property type="match status" value="1"/>
</dbReference>
<dbReference type="GO" id="GO:0005524">
    <property type="term" value="F:ATP binding"/>
    <property type="evidence" value="ECO:0007669"/>
    <property type="project" value="UniProtKB-UniRule"/>
</dbReference>
<dbReference type="SUPFAM" id="SSF56317">
    <property type="entry name" value="Carbon-nitrogen hydrolase"/>
    <property type="match status" value="1"/>
</dbReference>
<dbReference type="InterPro" id="IPR014445">
    <property type="entry name" value="Gln-dep_NAD_synthase"/>
</dbReference>
<feature type="binding site" evidence="7">
    <location>
        <begin position="329"/>
        <end position="336"/>
    </location>
    <ligand>
        <name>ATP</name>
        <dbReference type="ChEBI" id="CHEBI:30616"/>
    </ligand>
</feature>
<evidence type="ECO:0000256" key="1">
    <source>
        <dbReference type="ARBA" id="ARBA00005188"/>
    </source>
</evidence>
<dbReference type="UniPathway" id="UPA00253">
    <property type="reaction ID" value="UER00334"/>
</dbReference>
<dbReference type="GO" id="GO:0004359">
    <property type="term" value="F:glutaminase activity"/>
    <property type="evidence" value="ECO:0007669"/>
    <property type="project" value="InterPro"/>
</dbReference>
<dbReference type="PANTHER" id="PTHR23090:SF9">
    <property type="entry name" value="GLUTAMINE-DEPENDENT NAD(+) SYNTHETASE"/>
    <property type="match status" value="1"/>
</dbReference>
<evidence type="ECO:0000313" key="11">
    <source>
        <dbReference type="EMBL" id="RKX66217.1"/>
    </source>
</evidence>
<protein>
    <recommendedName>
        <fullName evidence="7 8">Glutamine-dependent NAD(+) synthetase</fullName>
        <ecNumber evidence="7 8">6.3.5.1</ecNumber>
    </recommendedName>
    <alternativeName>
        <fullName evidence="7 8">NAD(+) synthase [glutamine-hydrolyzing]</fullName>
    </alternativeName>
</protein>
<dbReference type="InterPro" id="IPR022310">
    <property type="entry name" value="NAD/GMP_synthase"/>
</dbReference>
<feature type="binding site" evidence="7">
    <location>
        <position position="436"/>
    </location>
    <ligand>
        <name>ATP</name>
        <dbReference type="ChEBI" id="CHEBI:30616"/>
    </ligand>
</feature>
<dbReference type="Gene3D" id="3.60.110.10">
    <property type="entry name" value="Carbon-nitrogen hydrolase"/>
    <property type="match status" value="1"/>
</dbReference>
<dbReference type="SUPFAM" id="SSF52402">
    <property type="entry name" value="Adenine nucleotide alpha hydrolases-like"/>
    <property type="match status" value="1"/>
</dbReference>
<comment type="function">
    <text evidence="7">Catalyzes the ATP-dependent amidation of deamido-NAD to form NAD. Uses L-glutamine as a nitrogen source.</text>
</comment>
<evidence type="ECO:0000256" key="5">
    <source>
        <dbReference type="ARBA" id="ARBA00022840"/>
    </source>
</evidence>
<dbReference type="Pfam" id="PF00795">
    <property type="entry name" value="CN_hydrolase"/>
    <property type="match status" value="1"/>
</dbReference>
<dbReference type="InterPro" id="IPR036526">
    <property type="entry name" value="C-N_Hydrolase_sf"/>
</dbReference>
<feature type="active site" description="Nucleophile; for glutaminase activity" evidence="7">
    <location>
        <position position="148"/>
    </location>
</feature>
<evidence type="ECO:0000256" key="4">
    <source>
        <dbReference type="ARBA" id="ARBA00022741"/>
    </source>
</evidence>
<evidence type="ECO:0000256" key="8">
    <source>
        <dbReference type="PIRNR" id="PIRNR006630"/>
    </source>
</evidence>
<evidence type="ECO:0000313" key="12">
    <source>
        <dbReference type="Proteomes" id="UP000282321"/>
    </source>
</evidence>
<dbReference type="InterPro" id="IPR003694">
    <property type="entry name" value="NAD_synthase"/>
</dbReference>
<dbReference type="CDD" id="cd00553">
    <property type="entry name" value="NAD_synthase"/>
    <property type="match status" value="1"/>
</dbReference>
<dbReference type="CDD" id="cd07570">
    <property type="entry name" value="GAT_Gln-NAD-synth"/>
    <property type="match status" value="1"/>
</dbReference>
<dbReference type="GO" id="GO:0005737">
    <property type="term" value="C:cytoplasm"/>
    <property type="evidence" value="ECO:0007669"/>
    <property type="project" value="InterPro"/>
</dbReference>
<feature type="binding site" evidence="7">
    <location>
        <position position="182"/>
    </location>
    <ligand>
        <name>L-glutamine</name>
        <dbReference type="ChEBI" id="CHEBI:58359"/>
    </ligand>
</feature>
<dbReference type="PANTHER" id="PTHR23090">
    <property type="entry name" value="NH 3 /GLUTAMINE-DEPENDENT NAD + SYNTHETASE"/>
    <property type="match status" value="1"/>
</dbReference>
<dbReference type="GO" id="GO:0003952">
    <property type="term" value="F:NAD+ synthase (glutamine-hydrolyzing) activity"/>
    <property type="evidence" value="ECO:0007669"/>
    <property type="project" value="UniProtKB-UniRule"/>
</dbReference>
<dbReference type="FunFam" id="3.40.50.620:FF:000106">
    <property type="entry name" value="Glutamine-dependent NAD(+) synthetase"/>
    <property type="match status" value="1"/>
</dbReference>
<dbReference type="GO" id="GO:0008795">
    <property type="term" value="F:NAD+ synthase activity"/>
    <property type="evidence" value="ECO:0007669"/>
    <property type="project" value="UniProtKB-UniRule"/>
</dbReference>
<organism evidence="11 12">
    <name type="scientific">candidate division TA06 bacterium</name>
    <dbReference type="NCBI Taxonomy" id="2250710"/>
    <lineage>
        <taxon>Bacteria</taxon>
        <taxon>Bacteria division TA06</taxon>
    </lineage>
</organism>
<keyword evidence="4 7" id="KW-0547">Nucleotide-binding</keyword>
<feature type="active site" description="Proton acceptor; for glutaminase activity" evidence="7">
    <location>
        <position position="44"/>
    </location>
</feature>
<evidence type="ECO:0000256" key="6">
    <source>
        <dbReference type="ARBA" id="ARBA00023027"/>
    </source>
</evidence>
<keyword evidence="5 7" id="KW-0067">ATP-binding</keyword>
<dbReference type="PIRSF" id="PIRSF006630">
    <property type="entry name" value="NADS_GAT"/>
    <property type="match status" value="1"/>
</dbReference>
<feature type="binding site" evidence="7">
    <location>
        <position position="441"/>
    </location>
    <ligand>
        <name>deamido-NAD(+)</name>
        <dbReference type="ChEBI" id="CHEBI:58437"/>
        <note>ligand shared between two neighboring subunits</note>
    </ligand>
</feature>
<feature type="binding site" evidence="7">
    <location>
        <position position="176"/>
    </location>
    <ligand>
        <name>L-glutamine</name>
        <dbReference type="ChEBI" id="CHEBI:58359"/>
    </ligand>
</feature>
<feature type="binding site" evidence="7">
    <location>
        <position position="551"/>
    </location>
    <ligand>
        <name>deamido-NAD(+)</name>
        <dbReference type="ChEBI" id="CHEBI:58437"/>
        <note>ligand shared between two neighboring subunits</note>
    </ligand>
</feature>
<evidence type="ECO:0000256" key="2">
    <source>
        <dbReference type="ARBA" id="ARBA00007145"/>
    </source>
</evidence>
<reference evidence="11 12" key="1">
    <citation type="submission" date="2018-06" db="EMBL/GenBank/DDBJ databases">
        <title>Extensive metabolic versatility and redundancy in microbially diverse, dynamic hydrothermal sediments.</title>
        <authorList>
            <person name="Dombrowski N."/>
            <person name="Teske A."/>
            <person name="Baker B.J."/>
        </authorList>
    </citation>
    <scope>NUCLEOTIDE SEQUENCE [LARGE SCALE GENOMIC DNA]</scope>
    <source>
        <strain evidence="11">B35_G9</strain>
    </source>
</reference>
<comment type="caution">
    <text evidence="7">Lacks conserved residue(s) required for the propagation of feature annotation.</text>
</comment>
<dbReference type="GO" id="GO:0009435">
    <property type="term" value="P:NAD+ biosynthetic process"/>
    <property type="evidence" value="ECO:0007669"/>
    <property type="project" value="UniProtKB-UniRule"/>
</dbReference>
<evidence type="ECO:0000256" key="9">
    <source>
        <dbReference type="RuleBase" id="RU003811"/>
    </source>
</evidence>
<name>A0A660S9L4_UNCT6</name>
<dbReference type="NCBIfam" id="TIGR00552">
    <property type="entry name" value="nadE"/>
    <property type="match status" value="1"/>
</dbReference>
<dbReference type="Proteomes" id="UP000282321">
    <property type="component" value="Unassembled WGS sequence"/>
</dbReference>
<dbReference type="PROSITE" id="PS50263">
    <property type="entry name" value="CN_HYDROLASE"/>
    <property type="match status" value="1"/>
</dbReference>
<dbReference type="NCBIfam" id="NF010588">
    <property type="entry name" value="PRK13981.1"/>
    <property type="match status" value="1"/>
</dbReference>
<feature type="binding site" evidence="7">
    <location>
        <position position="412"/>
    </location>
    <ligand>
        <name>deamido-NAD(+)</name>
        <dbReference type="ChEBI" id="CHEBI:58437"/>
        <note>ligand shared between two neighboring subunits</note>
    </ligand>
</feature>
<comment type="caution">
    <text evidence="11">The sequence shown here is derived from an EMBL/GenBank/DDBJ whole genome shotgun (WGS) entry which is preliminary data.</text>
</comment>
<gene>
    <name evidence="7" type="primary">nadE</name>
    <name evidence="11" type="ORF">DRP44_04550</name>
</gene>
<accession>A0A660S9L4</accession>
<comment type="similarity">
    <text evidence="2 7 8">In the C-terminal section; belongs to the NAD synthetase family.</text>
</comment>
<comment type="catalytic activity">
    <reaction evidence="7 8">
        <text>deamido-NAD(+) + L-glutamine + ATP + H2O = L-glutamate + AMP + diphosphate + NAD(+) + H(+)</text>
        <dbReference type="Rhea" id="RHEA:24384"/>
        <dbReference type="ChEBI" id="CHEBI:15377"/>
        <dbReference type="ChEBI" id="CHEBI:15378"/>
        <dbReference type="ChEBI" id="CHEBI:29985"/>
        <dbReference type="ChEBI" id="CHEBI:30616"/>
        <dbReference type="ChEBI" id="CHEBI:33019"/>
        <dbReference type="ChEBI" id="CHEBI:57540"/>
        <dbReference type="ChEBI" id="CHEBI:58359"/>
        <dbReference type="ChEBI" id="CHEBI:58437"/>
        <dbReference type="ChEBI" id="CHEBI:456215"/>
        <dbReference type="EC" id="6.3.5.1"/>
    </reaction>
</comment>
<dbReference type="EMBL" id="QNBC01000051">
    <property type="protein sequence ID" value="RKX66217.1"/>
    <property type="molecule type" value="Genomic_DNA"/>
</dbReference>
<feature type="domain" description="CN hydrolase" evidence="10">
    <location>
        <begin position="4"/>
        <end position="246"/>
    </location>
</feature>
<dbReference type="Gene3D" id="3.40.50.620">
    <property type="entry name" value="HUPs"/>
    <property type="match status" value="1"/>
</dbReference>
<proteinExistence type="inferred from homology"/>
<dbReference type="EC" id="6.3.5.1" evidence="7 8"/>